<feature type="signal peptide" evidence="1">
    <location>
        <begin position="1"/>
        <end position="25"/>
    </location>
</feature>
<evidence type="ECO:0000313" key="2">
    <source>
        <dbReference type="EMBL" id="GMT35746.1"/>
    </source>
</evidence>
<feature type="chain" id="PRO_5043551660" evidence="1">
    <location>
        <begin position="26"/>
        <end position="205"/>
    </location>
</feature>
<proteinExistence type="predicted"/>
<gene>
    <name evidence="2" type="ORF">PFISCL1PPCAC_27043</name>
</gene>
<organism evidence="2 3">
    <name type="scientific">Pristionchus fissidentatus</name>
    <dbReference type="NCBI Taxonomy" id="1538716"/>
    <lineage>
        <taxon>Eukaryota</taxon>
        <taxon>Metazoa</taxon>
        <taxon>Ecdysozoa</taxon>
        <taxon>Nematoda</taxon>
        <taxon>Chromadorea</taxon>
        <taxon>Rhabditida</taxon>
        <taxon>Rhabditina</taxon>
        <taxon>Diplogasteromorpha</taxon>
        <taxon>Diplogasteroidea</taxon>
        <taxon>Neodiplogasteridae</taxon>
        <taxon>Pristionchus</taxon>
    </lineage>
</organism>
<feature type="non-terminal residue" evidence="2">
    <location>
        <position position="205"/>
    </location>
</feature>
<keyword evidence="1" id="KW-0732">Signal</keyword>
<name>A0AAV5WTY9_9BILA</name>
<evidence type="ECO:0000313" key="3">
    <source>
        <dbReference type="Proteomes" id="UP001432322"/>
    </source>
</evidence>
<dbReference type="AlphaFoldDB" id="A0AAV5WTY9"/>
<reference evidence="2" key="1">
    <citation type="submission" date="2023-10" db="EMBL/GenBank/DDBJ databases">
        <title>Genome assembly of Pristionchus species.</title>
        <authorList>
            <person name="Yoshida K."/>
            <person name="Sommer R.J."/>
        </authorList>
    </citation>
    <scope>NUCLEOTIDE SEQUENCE</scope>
    <source>
        <strain evidence="2">RS5133</strain>
    </source>
</reference>
<accession>A0AAV5WTY9</accession>
<sequence>MGENRGSGWSLLFSSLIVRVVTVSGNDDGSDVSGSSVSDPSGVAEVIKAVVSPSSGEGESSEVNRLDNTESGEANSLDALHGQTVVEVTDVDAVDLDLVMLVVGLDGEKEATVLHGVHHAHLISPRSVDVGVHDDDVLSHVSETEVDVENDVVSREKLNGETLHAVVDVSVDVDSGVASESLVHGDHGGDGDIADDVHDWLKEDL</sequence>
<comment type="caution">
    <text evidence="2">The sequence shown here is derived from an EMBL/GenBank/DDBJ whole genome shotgun (WGS) entry which is preliminary data.</text>
</comment>
<protein>
    <submittedName>
        <fullName evidence="2">Uncharacterized protein</fullName>
    </submittedName>
</protein>
<keyword evidence="3" id="KW-1185">Reference proteome</keyword>
<evidence type="ECO:0000256" key="1">
    <source>
        <dbReference type="SAM" id="SignalP"/>
    </source>
</evidence>
<dbReference type="EMBL" id="BTSY01000007">
    <property type="protein sequence ID" value="GMT35746.1"/>
    <property type="molecule type" value="Genomic_DNA"/>
</dbReference>
<dbReference type="Proteomes" id="UP001432322">
    <property type="component" value="Unassembled WGS sequence"/>
</dbReference>